<gene>
    <name evidence="7" type="ORF">BN000_01603</name>
</gene>
<dbReference type="PANTHER" id="PTHR37316">
    <property type="entry name" value="TEICHOIC ACID GLYCEROL-PHOSPHATE PRIMASE"/>
    <property type="match status" value="1"/>
</dbReference>
<dbReference type="SUPFAM" id="SSF53756">
    <property type="entry name" value="UDP-Glycosyltransferase/glycogen phosphorylase"/>
    <property type="match status" value="1"/>
</dbReference>
<dbReference type="InterPro" id="IPR043148">
    <property type="entry name" value="TagF_C"/>
</dbReference>
<protein>
    <submittedName>
        <fullName evidence="7">CDP-glycerol:poly(Glycerophosphate) glycerophosphotransferase</fullName>
    </submittedName>
</protein>
<evidence type="ECO:0000256" key="4">
    <source>
        <dbReference type="ARBA" id="ARBA00022679"/>
    </source>
</evidence>
<dbReference type="GO" id="GO:0047355">
    <property type="term" value="F:CDP-glycerol glycerophosphotransferase activity"/>
    <property type="evidence" value="ECO:0007669"/>
    <property type="project" value="InterPro"/>
</dbReference>
<dbReference type="Pfam" id="PF04464">
    <property type="entry name" value="Glyphos_transf"/>
    <property type="match status" value="1"/>
</dbReference>
<evidence type="ECO:0000313" key="8">
    <source>
        <dbReference type="Proteomes" id="UP000199087"/>
    </source>
</evidence>
<keyword evidence="4 7" id="KW-0808">Transferase</keyword>
<name>A0A0U1NVA9_9BACI</name>
<dbReference type="GO" id="GO:0019350">
    <property type="term" value="P:teichoic acid biosynthetic process"/>
    <property type="evidence" value="ECO:0007669"/>
    <property type="project" value="UniProtKB-KW"/>
</dbReference>
<keyword evidence="3" id="KW-1003">Cell membrane</keyword>
<dbReference type="OrthoDB" id="9811865at2"/>
<keyword evidence="8" id="KW-1185">Reference proteome</keyword>
<reference evidence="8" key="1">
    <citation type="submission" date="2015-05" db="EMBL/GenBank/DDBJ databases">
        <authorList>
            <person name="Urmite Genomes"/>
        </authorList>
    </citation>
    <scope>NUCLEOTIDE SEQUENCE [LARGE SCALE GENOMIC DNA]</scope>
    <source>
        <strain evidence="8">LF1</strain>
    </source>
</reference>
<evidence type="ECO:0000256" key="5">
    <source>
        <dbReference type="ARBA" id="ARBA00022944"/>
    </source>
</evidence>
<dbReference type="GO" id="GO:0005886">
    <property type="term" value="C:plasma membrane"/>
    <property type="evidence" value="ECO:0007669"/>
    <property type="project" value="UniProtKB-SubCell"/>
</dbReference>
<dbReference type="InterPro" id="IPR043149">
    <property type="entry name" value="TagF_N"/>
</dbReference>
<dbReference type="InterPro" id="IPR051612">
    <property type="entry name" value="Teichoic_Acid_Biosynth"/>
</dbReference>
<keyword evidence="6" id="KW-0472">Membrane</keyword>
<sequence>MVNNKVKKYLKNSPRLYPKLQRIFYIFVLLPKYKIKKSFLIFLTPFFIKLPIKNNKIVMTNFNGKGYGCNPKYIAEELLRQKLNYDIVWVLKKELIGKAKIPKEIRIVEYESIKHLYELATARVWIDNERKYFYSPKRKKQFYIQTYHGVVALKQVEKDVEKQLPVSYVDKAKNDSKMIDLFIANSKFNSNLYRRAFWYEGEVLEVGAPRCEILIKENKNILDQVRNYFNITEGKRILLYAPTFRANSDTKVYNVDFETLIQTLEKKYCGEWIVLVRLHPDISTKADFLEYNSKILNATDYDDMNELLSASDILITDYSSSVFEFSFTKKPIFLYAPDIKEYIEERNFYFDIRSLPYPLAENNNQLQTVIEGFDKSRYLIELDTFFKKIGIFDPKGASAKIVKIINDVANQNTEFPNNIEISV</sequence>
<proteinExistence type="inferred from homology"/>
<dbReference type="STRING" id="1499688.BN000_01603"/>
<accession>A0A0U1NVA9</accession>
<dbReference type="EMBL" id="CVRB01000001">
    <property type="protein sequence ID" value="CRK81692.1"/>
    <property type="molecule type" value="Genomic_DNA"/>
</dbReference>
<dbReference type="Gene3D" id="3.40.50.11820">
    <property type="match status" value="1"/>
</dbReference>
<comment type="similarity">
    <text evidence="2">Belongs to the CDP-glycerol glycerophosphotransferase family.</text>
</comment>
<dbReference type="InterPro" id="IPR007554">
    <property type="entry name" value="Glycerophosphate_synth"/>
</dbReference>
<evidence type="ECO:0000256" key="3">
    <source>
        <dbReference type="ARBA" id="ARBA00022475"/>
    </source>
</evidence>
<evidence type="ECO:0000256" key="1">
    <source>
        <dbReference type="ARBA" id="ARBA00004202"/>
    </source>
</evidence>
<evidence type="ECO:0000256" key="2">
    <source>
        <dbReference type="ARBA" id="ARBA00010488"/>
    </source>
</evidence>
<dbReference type="Proteomes" id="UP000199087">
    <property type="component" value="Unassembled WGS sequence"/>
</dbReference>
<dbReference type="AlphaFoldDB" id="A0A0U1NVA9"/>
<evidence type="ECO:0000313" key="7">
    <source>
        <dbReference type="EMBL" id="CRK81692.1"/>
    </source>
</evidence>
<comment type="subcellular location">
    <subcellularLocation>
        <location evidence="1">Cell membrane</location>
        <topology evidence="1">Peripheral membrane protein</topology>
    </subcellularLocation>
</comment>
<dbReference type="PANTHER" id="PTHR37316:SF3">
    <property type="entry name" value="TEICHOIC ACID GLYCEROL-PHOSPHATE TRANSFERASE"/>
    <property type="match status" value="1"/>
</dbReference>
<dbReference type="RefSeq" id="WP_090632955.1">
    <property type="nucleotide sequence ID" value="NZ_CVRB01000001.1"/>
</dbReference>
<keyword evidence="5" id="KW-0777">Teichoic acid biosynthesis</keyword>
<dbReference type="Gene3D" id="3.40.50.12580">
    <property type="match status" value="1"/>
</dbReference>
<evidence type="ECO:0000256" key="6">
    <source>
        <dbReference type="ARBA" id="ARBA00023136"/>
    </source>
</evidence>
<organism evidence="7 8">
    <name type="scientific">Neobacillus massiliamazoniensis</name>
    <dbReference type="NCBI Taxonomy" id="1499688"/>
    <lineage>
        <taxon>Bacteria</taxon>
        <taxon>Bacillati</taxon>
        <taxon>Bacillota</taxon>
        <taxon>Bacilli</taxon>
        <taxon>Bacillales</taxon>
        <taxon>Bacillaceae</taxon>
        <taxon>Neobacillus</taxon>
    </lineage>
</organism>